<sequence>MQYRSIFHAGALSQSDNLYIQKVAAKVNFDELKDIQLNNIPNIIEKWSLYHLNTMKEFITLTLLII</sequence>
<evidence type="ECO:0000313" key="1">
    <source>
        <dbReference type="EMBL" id="MBO1915950.1"/>
    </source>
</evidence>
<proteinExistence type="predicted"/>
<comment type="caution">
    <text evidence="1">The sequence shown here is derived from an EMBL/GenBank/DDBJ whole genome shotgun (WGS) entry which is preliminary data.</text>
</comment>
<accession>A0A939NBV3</accession>
<evidence type="ECO:0000313" key="2">
    <source>
        <dbReference type="Proteomes" id="UP000664477"/>
    </source>
</evidence>
<protein>
    <submittedName>
        <fullName evidence="1">Uncharacterized protein</fullName>
    </submittedName>
</protein>
<organism evidence="1 2">
    <name type="scientific">Providencia rettgeri</name>
    <dbReference type="NCBI Taxonomy" id="587"/>
    <lineage>
        <taxon>Bacteria</taxon>
        <taxon>Pseudomonadati</taxon>
        <taxon>Pseudomonadota</taxon>
        <taxon>Gammaproteobacteria</taxon>
        <taxon>Enterobacterales</taxon>
        <taxon>Morganellaceae</taxon>
        <taxon>Providencia</taxon>
    </lineage>
</organism>
<reference evidence="1" key="1">
    <citation type="submission" date="2021-03" db="EMBL/GenBank/DDBJ databases">
        <title>Molecular epidemiology and mechanisms of colistin and carbapenem resistance in Enterobacteriaceae from clinical isolates, the environment and porcine samples in Pretoria, South Africa.</title>
        <authorList>
            <person name="Bogoshi D."/>
            <person name="Mbelle N.M."/>
            <person name="Naidoo V."/>
            <person name="Osei Sekyere J."/>
        </authorList>
    </citation>
    <scope>NUCLEOTIDE SEQUENCE</scope>
    <source>
        <strain evidence="1">C052</strain>
    </source>
</reference>
<dbReference type="AlphaFoldDB" id="A0A939NBV3"/>
<gene>
    <name evidence="1" type="ORF">J4727_04805</name>
</gene>
<dbReference type="Proteomes" id="UP000664477">
    <property type="component" value="Unassembled WGS sequence"/>
</dbReference>
<dbReference type="EMBL" id="JAGETQ010000015">
    <property type="protein sequence ID" value="MBO1915950.1"/>
    <property type="molecule type" value="Genomic_DNA"/>
</dbReference>
<name>A0A939NBV3_PRORE</name>